<accession>A0A6S5U3A9</accession>
<dbReference type="Pfam" id="PF12684">
    <property type="entry name" value="DUF3799"/>
    <property type="match status" value="1"/>
</dbReference>
<proteinExistence type="predicted"/>
<dbReference type="Gene3D" id="3.90.320.10">
    <property type="match status" value="1"/>
</dbReference>
<gene>
    <name evidence="2" type="ORF">WP8W18C01_33900</name>
</gene>
<sequence>MQPGYYRDLSNEAYHSGEGVSKSQLDLIAKAPALFQWSKAAPEDPEKKKALDIGDAVHALLLEPDRYAAEYAVGPADAPRNTKAGKEKWEEFESTLTGQTVLSAEEGRKIGLIRESVMAHPHARFLLETQGDAEASIYWNDEREGVLCRCRPDKTIERLGWILDLKTTADMSKFARSFYDYRYHVQDSYYSDGYAAHFGEAPAAFVFLVVSTSIECGKYPVRLFTMDFEAKAAGRTEYHRNIEVYADCLRHNEWPAIETLTLPYWAKDKL</sequence>
<evidence type="ECO:0000259" key="1">
    <source>
        <dbReference type="Pfam" id="PF12684"/>
    </source>
</evidence>
<reference evidence="2 3" key="1">
    <citation type="submission" date="2019-12" db="EMBL/GenBank/DDBJ databases">
        <title>complete genome sequences of Pseudomonas putida str. WP8-W18-CRE-01 isolated from wastewater treatment plant effluent.</title>
        <authorList>
            <person name="Sekizuka T."/>
            <person name="Itokawa K."/>
            <person name="Yatsu K."/>
            <person name="Inamine Y."/>
            <person name="Kuroda M."/>
        </authorList>
    </citation>
    <scope>NUCLEOTIDE SEQUENCE [LARGE SCALE GENOMIC DNA]</scope>
    <source>
        <strain evidence="2 3">WP8-W18-CRE-01</strain>
    </source>
</reference>
<name>A0A6S5U3A9_PSEPU</name>
<protein>
    <recommendedName>
        <fullName evidence="1">Putative exodeoxyribonuclease 8 PDDEXK-like domain-containing protein</fullName>
    </recommendedName>
</protein>
<dbReference type="EMBL" id="AP022227">
    <property type="protein sequence ID" value="BBT41049.1"/>
    <property type="molecule type" value="Genomic_DNA"/>
</dbReference>
<feature type="domain" description="Putative exodeoxyribonuclease 8 PDDEXK-like" evidence="1">
    <location>
        <begin position="21"/>
        <end position="256"/>
    </location>
</feature>
<evidence type="ECO:0000313" key="3">
    <source>
        <dbReference type="Proteomes" id="UP000515680"/>
    </source>
</evidence>
<dbReference type="InterPro" id="IPR024432">
    <property type="entry name" value="Put_RecE_PDDEXK-like_dom"/>
</dbReference>
<dbReference type="RefSeq" id="WP_182815850.1">
    <property type="nucleotide sequence ID" value="NZ_AP022227.1"/>
</dbReference>
<organism evidence="2 3">
    <name type="scientific">Pseudomonas putida</name>
    <name type="common">Arthrobacter siderocapsulatus</name>
    <dbReference type="NCBI Taxonomy" id="303"/>
    <lineage>
        <taxon>Bacteria</taxon>
        <taxon>Pseudomonadati</taxon>
        <taxon>Pseudomonadota</taxon>
        <taxon>Gammaproteobacteria</taxon>
        <taxon>Pseudomonadales</taxon>
        <taxon>Pseudomonadaceae</taxon>
        <taxon>Pseudomonas</taxon>
    </lineage>
</organism>
<dbReference type="AlphaFoldDB" id="A0A6S5U3A9"/>
<evidence type="ECO:0000313" key="2">
    <source>
        <dbReference type="EMBL" id="BBT41049.1"/>
    </source>
</evidence>
<dbReference type="Proteomes" id="UP000515680">
    <property type="component" value="Chromosome"/>
</dbReference>
<dbReference type="InterPro" id="IPR011604">
    <property type="entry name" value="PDDEXK-like_dom_sf"/>
</dbReference>